<name>A0AA44QDR3_BACCE</name>
<organism evidence="2 3">
    <name type="scientific">Bacillus cereus</name>
    <dbReference type="NCBI Taxonomy" id="1396"/>
    <lineage>
        <taxon>Bacteria</taxon>
        <taxon>Bacillati</taxon>
        <taxon>Bacillota</taxon>
        <taxon>Bacilli</taxon>
        <taxon>Bacillales</taxon>
        <taxon>Bacillaceae</taxon>
        <taxon>Bacillus</taxon>
        <taxon>Bacillus cereus group</taxon>
    </lineage>
</organism>
<protein>
    <submittedName>
        <fullName evidence="2">DUF2975 domain-containing protein</fullName>
    </submittedName>
</protein>
<keyword evidence="1" id="KW-0812">Transmembrane</keyword>
<evidence type="ECO:0000256" key="1">
    <source>
        <dbReference type="SAM" id="Phobius"/>
    </source>
</evidence>
<feature type="transmembrane region" description="Helical" evidence="1">
    <location>
        <begin position="92"/>
        <end position="112"/>
    </location>
</feature>
<dbReference type="InterPro" id="IPR021354">
    <property type="entry name" value="DUF2975"/>
</dbReference>
<feature type="transmembrane region" description="Helical" evidence="1">
    <location>
        <begin position="118"/>
        <end position="142"/>
    </location>
</feature>
<dbReference type="RefSeq" id="WP_000810218.1">
    <property type="nucleotide sequence ID" value="NZ_NTUG01000016.1"/>
</dbReference>
<feature type="transmembrane region" description="Helical" evidence="1">
    <location>
        <begin position="12"/>
        <end position="29"/>
    </location>
</feature>
<dbReference type="Proteomes" id="UP000226357">
    <property type="component" value="Unassembled WGS sequence"/>
</dbReference>
<dbReference type="EMBL" id="NVBO01000023">
    <property type="protein sequence ID" value="PFS06773.1"/>
    <property type="molecule type" value="Genomic_DNA"/>
</dbReference>
<sequence>MKQKELSIWLKLIIIFCGCFGLLFCMYIGPKTGRAILLDSESLKALYNLFVVFVWITGIPFFIALFLGWQICSDIRLDQAFTIRNAGRLKKISMLSMIECVLYIGALLYLFVVGSYQANLVMIMLLILFFAVVISIFTSLLSHLVRKASEIKEDSDLTI</sequence>
<dbReference type="Pfam" id="PF11188">
    <property type="entry name" value="DUF2975"/>
    <property type="match status" value="1"/>
</dbReference>
<dbReference type="AlphaFoldDB" id="A0AA44QDR3"/>
<keyword evidence="1" id="KW-0472">Membrane</keyword>
<comment type="caution">
    <text evidence="2">The sequence shown here is derived from an EMBL/GenBank/DDBJ whole genome shotgun (WGS) entry which is preliminary data.</text>
</comment>
<accession>A0AA44QDR3</accession>
<evidence type="ECO:0000313" key="2">
    <source>
        <dbReference type="EMBL" id="PFS06773.1"/>
    </source>
</evidence>
<keyword evidence="1" id="KW-1133">Transmembrane helix</keyword>
<gene>
    <name evidence="2" type="ORF">COK38_02740</name>
</gene>
<proteinExistence type="predicted"/>
<evidence type="ECO:0000313" key="3">
    <source>
        <dbReference type="Proteomes" id="UP000226357"/>
    </source>
</evidence>
<feature type="transmembrane region" description="Helical" evidence="1">
    <location>
        <begin position="49"/>
        <end position="71"/>
    </location>
</feature>
<reference evidence="2 3" key="1">
    <citation type="submission" date="2017-09" db="EMBL/GenBank/DDBJ databases">
        <title>Large-scale bioinformatics analysis of Bacillus genomes uncovers conserved roles of natural products in bacterial physiology.</title>
        <authorList>
            <consortium name="Agbiome Team Llc"/>
            <person name="Bleich R.M."/>
            <person name="Grubbs K.J."/>
            <person name="Santa Maria K.C."/>
            <person name="Allen S.E."/>
            <person name="Farag S."/>
            <person name="Shank E.A."/>
            <person name="Bowers A."/>
        </authorList>
    </citation>
    <scope>NUCLEOTIDE SEQUENCE [LARGE SCALE GENOMIC DNA]</scope>
    <source>
        <strain evidence="2 3">AFS067272</strain>
    </source>
</reference>